<evidence type="ECO:0000259" key="4">
    <source>
        <dbReference type="Pfam" id="PF01807"/>
    </source>
</evidence>
<dbReference type="Proteomes" id="UP001220702">
    <property type="component" value="Unassembled WGS sequence"/>
</dbReference>
<proteinExistence type="predicted"/>
<comment type="caution">
    <text evidence="5">The sequence shown here is derived from an EMBL/GenBank/DDBJ whole genome shotgun (WGS) entry which is preliminary data.</text>
</comment>
<organism evidence="5 6">
    <name type="scientific">Xylella fastidiosa subsp. multiplex</name>
    <dbReference type="NCBI Taxonomy" id="644357"/>
    <lineage>
        <taxon>Bacteria</taxon>
        <taxon>Pseudomonadati</taxon>
        <taxon>Pseudomonadota</taxon>
        <taxon>Gammaproteobacteria</taxon>
        <taxon>Lysobacterales</taxon>
        <taxon>Lysobacteraceae</taxon>
        <taxon>Xylella</taxon>
    </lineage>
</organism>
<dbReference type="InterPro" id="IPR050219">
    <property type="entry name" value="DnaG_primase"/>
</dbReference>
<name>A0AAW6HRM8_XYLFS</name>
<feature type="domain" description="Zinc finger CHC2-type" evidence="4">
    <location>
        <begin position="6"/>
        <end position="44"/>
    </location>
</feature>
<dbReference type="InterPro" id="IPR036977">
    <property type="entry name" value="DNA_primase_Znf_CHC2"/>
</dbReference>
<dbReference type="GO" id="GO:0003899">
    <property type="term" value="F:DNA-directed RNA polymerase activity"/>
    <property type="evidence" value="ECO:0007669"/>
    <property type="project" value="InterPro"/>
</dbReference>
<dbReference type="GO" id="GO:0005737">
    <property type="term" value="C:cytoplasm"/>
    <property type="evidence" value="ECO:0007669"/>
    <property type="project" value="TreeGrafter"/>
</dbReference>
<keyword evidence="3" id="KW-0862">Zinc</keyword>
<reference evidence="5" key="2">
    <citation type="journal article" date="2023" name="Commun. Biol.">
        <title>Suspicions of two bridgehead invasions of Xylella fastidiosa subsp. multiplex in France.</title>
        <authorList>
            <person name="Dupas E."/>
            <person name="Durand K."/>
            <person name="Rieux A."/>
            <person name="Briand M."/>
            <person name="Pruvost O."/>
            <person name="Cunty A."/>
            <person name="Denance N."/>
            <person name="Donnadieu C."/>
            <person name="Legendre B."/>
            <person name="Lopez-Roques C."/>
            <person name="Cesbron S."/>
            <person name="Ravigne V."/>
            <person name="Jacques M.A."/>
        </authorList>
    </citation>
    <scope>NUCLEOTIDE SEQUENCE</scope>
    <source>
        <strain evidence="5">CFBP8070</strain>
    </source>
</reference>
<evidence type="ECO:0000256" key="3">
    <source>
        <dbReference type="ARBA" id="ARBA00022833"/>
    </source>
</evidence>
<gene>
    <name evidence="5" type="ORF">LOK82_00785</name>
</gene>
<evidence type="ECO:0000256" key="1">
    <source>
        <dbReference type="ARBA" id="ARBA00022723"/>
    </source>
</evidence>
<evidence type="ECO:0000313" key="6">
    <source>
        <dbReference type="Proteomes" id="UP001220702"/>
    </source>
</evidence>
<evidence type="ECO:0000313" key="5">
    <source>
        <dbReference type="EMBL" id="MDC6407290.1"/>
    </source>
</evidence>
<sequence length="47" mass="5430">MTRVDTQALRARIDLVEVVGRYVTLRRTGAEYTGVCPFHDEHTPRSR</sequence>
<dbReference type="InterPro" id="IPR002694">
    <property type="entry name" value="Znf_CHC2"/>
</dbReference>
<dbReference type="PANTHER" id="PTHR30313">
    <property type="entry name" value="DNA PRIMASE"/>
    <property type="match status" value="1"/>
</dbReference>
<dbReference type="EMBL" id="JAJKGN010000001">
    <property type="protein sequence ID" value="MDC6407290.1"/>
    <property type="molecule type" value="Genomic_DNA"/>
</dbReference>
<keyword evidence="1" id="KW-0479">Metal-binding</keyword>
<dbReference type="GO" id="GO:0003677">
    <property type="term" value="F:DNA binding"/>
    <property type="evidence" value="ECO:0007669"/>
    <property type="project" value="InterPro"/>
</dbReference>
<dbReference type="GO" id="GO:0006269">
    <property type="term" value="P:DNA replication, synthesis of primer"/>
    <property type="evidence" value="ECO:0007669"/>
    <property type="project" value="TreeGrafter"/>
</dbReference>
<keyword evidence="2" id="KW-0863">Zinc-finger</keyword>
<evidence type="ECO:0000256" key="2">
    <source>
        <dbReference type="ARBA" id="ARBA00022771"/>
    </source>
</evidence>
<dbReference type="AlphaFoldDB" id="A0AAW6HRM8"/>
<dbReference type="Gene3D" id="3.90.580.10">
    <property type="entry name" value="Zinc finger, CHC2-type domain"/>
    <property type="match status" value="1"/>
</dbReference>
<reference evidence="5" key="1">
    <citation type="submission" date="2021-11" db="EMBL/GenBank/DDBJ databases">
        <authorList>
            <person name="Denance N."/>
            <person name="Briand M."/>
            <person name="Dupas E."/>
            <person name="Durand K."/>
            <person name="Legendre B."/>
            <person name="Cunty A."/>
            <person name="Donnadieu C."/>
            <person name="Lopez Roques C."/>
            <person name="Cesbron S."/>
            <person name="Jacques M.A."/>
        </authorList>
    </citation>
    <scope>NUCLEOTIDE SEQUENCE</scope>
    <source>
        <strain evidence="5">CFBP8070</strain>
    </source>
</reference>
<dbReference type="GO" id="GO:0008270">
    <property type="term" value="F:zinc ion binding"/>
    <property type="evidence" value="ECO:0007669"/>
    <property type="project" value="UniProtKB-KW"/>
</dbReference>
<accession>A0AAW6HRM8</accession>
<protein>
    <submittedName>
        <fullName evidence="5">CHC2 zinc finger domain-containing protein</fullName>
    </submittedName>
</protein>
<dbReference type="Pfam" id="PF01807">
    <property type="entry name" value="Zn_ribbon_DnaG"/>
    <property type="match status" value="1"/>
</dbReference>
<dbReference type="SUPFAM" id="SSF57783">
    <property type="entry name" value="Zinc beta-ribbon"/>
    <property type="match status" value="1"/>
</dbReference>
<dbReference type="PANTHER" id="PTHR30313:SF2">
    <property type="entry name" value="DNA PRIMASE"/>
    <property type="match status" value="1"/>
</dbReference>